<evidence type="ECO:0000313" key="5">
    <source>
        <dbReference type="RefSeq" id="XP_005751249.1"/>
    </source>
</evidence>
<feature type="signal peptide" evidence="2">
    <location>
        <begin position="1"/>
        <end position="22"/>
    </location>
</feature>
<dbReference type="InterPro" id="IPR001811">
    <property type="entry name" value="Chemokine_IL8-like_dom"/>
</dbReference>
<dbReference type="SMART" id="SM00199">
    <property type="entry name" value="SCY"/>
    <property type="match status" value="1"/>
</dbReference>
<gene>
    <name evidence="5 6" type="primary">LOC102199050</name>
</gene>
<dbReference type="SUPFAM" id="SSF54117">
    <property type="entry name" value="Interleukin 8-like chemokines"/>
    <property type="match status" value="1"/>
</dbReference>
<dbReference type="Proteomes" id="UP000695023">
    <property type="component" value="Unplaced"/>
</dbReference>
<dbReference type="GO" id="GO:0005615">
    <property type="term" value="C:extracellular space"/>
    <property type="evidence" value="ECO:0007669"/>
    <property type="project" value="UniProtKB-KW"/>
</dbReference>
<feature type="chain" id="PRO_5044704278" evidence="2">
    <location>
        <begin position="23"/>
        <end position="88"/>
    </location>
</feature>
<dbReference type="InterPro" id="IPR036048">
    <property type="entry name" value="Interleukin_8-like_sf"/>
</dbReference>
<dbReference type="GeneID" id="102199050"/>
<evidence type="ECO:0000259" key="3">
    <source>
        <dbReference type="SMART" id="SM00199"/>
    </source>
</evidence>
<dbReference type="RefSeq" id="XP_005751249.1">
    <property type="nucleotide sequence ID" value="XM_005751192.1"/>
</dbReference>
<feature type="domain" description="Chemokine interleukin-8-like" evidence="3">
    <location>
        <begin position="29"/>
        <end position="87"/>
    </location>
</feature>
<accession>A0A9Y3S7L0</accession>
<dbReference type="RefSeq" id="XP_005751251.1">
    <property type="nucleotide sequence ID" value="XM_005751194.2"/>
</dbReference>
<dbReference type="GO" id="GO:0006955">
    <property type="term" value="P:immune response"/>
    <property type="evidence" value="ECO:0007669"/>
    <property type="project" value="InterPro"/>
</dbReference>
<evidence type="ECO:0000313" key="6">
    <source>
        <dbReference type="RefSeq" id="XP_005751251.1"/>
    </source>
</evidence>
<dbReference type="Gene3D" id="2.40.50.40">
    <property type="match status" value="1"/>
</dbReference>
<evidence type="ECO:0000256" key="1">
    <source>
        <dbReference type="ARBA" id="ARBA00022514"/>
    </source>
</evidence>
<dbReference type="Pfam" id="PF00048">
    <property type="entry name" value="IL8"/>
    <property type="match status" value="1"/>
</dbReference>
<protein>
    <submittedName>
        <fullName evidence="5">C-C motif chemokine 3-like isoform X1</fullName>
    </submittedName>
    <submittedName>
        <fullName evidence="6">C-C motif chemokine 3-like isoform X3</fullName>
    </submittedName>
</protein>
<dbReference type="PANTHER" id="PTHR12015">
    <property type="entry name" value="SMALL INDUCIBLE CYTOKINE A"/>
    <property type="match status" value="1"/>
</dbReference>
<proteinExistence type="predicted"/>
<dbReference type="GO" id="GO:0008009">
    <property type="term" value="F:chemokine activity"/>
    <property type="evidence" value="ECO:0007669"/>
    <property type="project" value="InterPro"/>
</dbReference>
<dbReference type="InterPro" id="IPR039809">
    <property type="entry name" value="Chemokine_b/g/d"/>
</dbReference>
<reference evidence="5 6" key="1">
    <citation type="submission" date="2025-04" db="UniProtKB">
        <authorList>
            <consortium name="RefSeq"/>
        </authorList>
    </citation>
    <scope>IDENTIFICATION</scope>
</reference>
<keyword evidence="2" id="KW-0732">Signal</keyword>
<keyword evidence="1" id="KW-0202">Cytokine</keyword>
<dbReference type="AlphaFoldDB" id="A0A9Y3S7L0"/>
<organism evidence="4 5">
    <name type="scientific">Pundamilia nyererei</name>
    <dbReference type="NCBI Taxonomy" id="303518"/>
    <lineage>
        <taxon>Eukaryota</taxon>
        <taxon>Metazoa</taxon>
        <taxon>Chordata</taxon>
        <taxon>Craniata</taxon>
        <taxon>Vertebrata</taxon>
        <taxon>Euteleostomi</taxon>
        <taxon>Actinopterygii</taxon>
        <taxon>Neopterygii</taxon>
        <taxon>Teleostei</taxon>
        <taxon>Neoteleostei</taxon>
        <taxon>Acanthomorphata</taxon>
        <taxon>Ovalentaria</taxon>
        <taxon>Cichlomorphae</taxon>
        <taxon>Cichliformes</taxon>
        <taxon>Cichlidae</taxon>
        <taxon>African cichlids</taxon>
        <taxon>Pseudocrenilabrinae</taxon>
        <taxon>Haplochromini</taxon>
        <taxon>Pundamilia</taxon>
    </lineage>
</organism>
<evidence type="ECO:0000313" key="4">
    <source>
        <dbReference type="Proteomes" id="UP000695023"/>
    </source>
</evidence>
<sequence>MKTLSLTVGLLLVLFTVYHSDASKAVNSPDFCCFDFFDKRIPKANIVSINKTHSQCSTPAFVIETPKRLFCVKQDEDWAVREFVKRAQ</sequence>
<name>A0A9Y3S7L0_9CICH</name>
<keyword evidence="4" id="KW-1185">Reference proteome</keyword>
<evidence type="ECO:0000256" key="2">
    <source>
        <dbReference type="SAM" id="SignalP"/>
    </source>
</evidence>